<keyword evidence="3" id="KW-0489">Methyltransferase</keyword>
<keyword evidence="4" id="KW-1185">Reference proteome</keyword>
<keyword evidence="3" id="KW-0808">Transferase</keyword>
<organism evidence="3 4">
    <name type="scientific">Alsobacter soli</name>
    <dbReference type="NCBI Taxonomy" id="2109933"/>
    <lineage>
        <taxon>Bacteria</taxon>
        <taxon>Pseudomonadati</taxon>
        <taxon>Pseudomonadota</taxon>
        <taxon>Alphaproteobacteria</taxon>
        <taxon>Hyphomicrobiales</taxon>
        <taxon>Alsobacteraceae</taxon>
        <taxon>Alsobacter</taxon>
    </lineage>
</organism>
<dbReference type="SUPFAM" id="SSF53335">
    <property type="entry name" value="S-adenosyl-L-methionine-dependent methyltransferases"/>
    <property type="match status" value="1"/>
</dbReference>
<dbReference type="InterPro" id="IPR053173">
    <property type="entry name" value="SAM-binding_MTase"/>
</dbReference>
<feature type="domain" description="Methyltransferase" evidence="1">
    <location>
        <begin position="172"/>
        <end position="283"/>
    </location>
</feature>
<dbReference type="Gene3D" id="3.40.50.150">
    <property type="entry name" value="Vaccinia Virus protein VP39"/>
    <property type="match status" value="1"/>
</dbReference>
<dbReference type="RefSeq" id="WP_106338255.1">
    <property type="nucleotide sequence ID" value="NZ_PVZS01000020.1"/>
</dbReference>
<evidence type="ECO:0000259" key="1">
    <source>
        <dbReference type="Pfam" id="PF13847"/>
    </source>
</evidence>
<accession>A0A2T1HQC9</accession>
<dbReference type="CDD" id="cd02440">
    <property type="entry name" value="AdoMet_MTases"/>
    <property type="match status" value="1"/>
</dbReference>
<evidence type="ECO:0000313" key="4">
    <source>
        <dbReference type="Proteomes" id="UP000239772"/>
    </source>
</evidence>
<comment type="caution">
    <text evidence="3">The sequence shown here is derived from an EMBL/GenBank/DDBJ whole genome shotgun (WGS) entry which is preliminary data.</text>
</comment>
<dbReference type="InterPro" id="IPR025714">
    <property type="entry name" value="Methyltranfer_dom"/>
</dbReference>
<dbReference type="InterPro" id="IPR048711">
    <property type="entry name" value="WHD_Rv2258c"/>
</dbReference>
<gene>
    <name evidence="3" type="ORF">SLNSH_16925</name>
</gene>
<dbReference type="EMBL" id="PVZS01000020">
    <property type="protein sequence ID" value="PSC03853.1"/>
    <property type="molecule type" value="Genomic_DNA"/>
</dbReference>
<feature type="domain" description="S-adenosylmethionine-dependent methyltransferase Rv2258c-like winged HTH" evidence="2">
    <location>
        <begin position="27"/>
        <end position="95"/>
    </location>
</feature>
<dbReference type="GO" id="GO:0032259">
    <property type="term" value="P:methylation"/>
    <property type="evidence" value="ECO:0007669"/>
    <property type="project" value="UniProtKB-KW"/>
</dbReference>
<dbReference type="AlphaFoldDB" id="A0A2T1HQC9"/>
<dbReference type="GO" id="GO:0008168">
    <property type="term" value="F:methyltransferase activity"/>
    <property type="evidence" value="ECO:0007669"/>
    <property type="project" value="UniProtKB-KW"/>
</dbReference>
<dbReference type="InterPro" id="IPR029063">
    <property type="entry name" value="SAM-dependent_MTases_sf"/>
</dbReference>
<dbReference type="Pfam" id="PF13847">
    <property type="entry name" value="Methyltransf_31"/>
    <property type="match status" value="1"/>
</dbReference>
<dbReference type="PANTHER" id="PTHR45128:SF2">
    <property type="entry name" value="METHYLTRANSFERASE DOMAIN-CONTAINING PROTEIN"/>
    <property type="match status" value="1"/>
</dbReference>
<sequence length="352" mass="38265">MPLDEGKLNAFVEKMLGDMGAVFSGALVLLGDKLGLYKAMAESGPIGPQQLALRTHTNERYIREWLSGMAAAGYIDYDAATERYTLQPEQAAVLADENSPAFMAGAFDIAAAIYRDEPKVEAAFQSGRGLGWHEHSQCLFSGTERFFRTSYKHHLVAEWLPALDGVVDKLRAGARVADVGCGHGASTIIMAQAFPKSHFYGYDYHEASVDKARREAQAAGLGDRCQFDVADARGYPIKGYDLIVFFDCLHDMGDPVGAARHVREALAKDGTWMVVEPMAGDTVQDNLNPVGRIYYAASTMICTPASMAQDVGLALGAQAGKERLFDVMRQGGFSRVRVAAQTPFNLVIEARP</sequence>
<dbReference type="Pfam" id="PF21320">
    <property type="entry name" value="WHD_Rv2258c"/>
    <property type="match status" value="1"/>
</dbReference>
<dbReference type="OrthoDB" id="9801363at2"/>
<protein>
    <submittedName>
        <fullName evidence="3">SAM-dependent methyltransferase</fullName>
    </submittedName>
</protein>
<reference evidence="4" key="1">
    <citation type="submission" date="2018-03" db="EMBL/GenBank/DDBJ databases">
        <authorList>
            <person name="Sun L."/>
            <person name="Liu H."/>
            <person name="Chen W."/>
            <person name="Huang K."/>
            <person name="Liu W."/>
            <person name="Gao X."/>
        </authorList>
    </citation>
    <scope>NUCLEOTIDE SEQUENCE [LARGE SCALE GENOMIC DNA]</scope>
    <source>
        <strain evidence="4">SH9</strain>
    </source>
</reference>
<dbReference type="SUPFAM" id="SSF46785">
    <property type="entry name" value="Winged helix' DNA-binding domain"/>
    <property type="match status" value="1"/>
</dbReference>
<evidence type="ECO:0000259" key="2">
    <source>
        <dbReference type="Pfam" id="PF21320"/>
    </source>
</evidence>
<name>A0A2T1HQC9_9HYPH</name>
<evidence type="ECO:0000313" key="3">
    <source>
        <dbReference type="EMBL" id="PSC03853.1"/>
    </source>
</evidence>
<dbReference type="PANTHER" id="PTHR45128">
    <property type="entry name" value="METHYLTRANSFERASE TYPE 11"/>
    <property type="match status" value="1"/>
</dbReference>
<dbReference type="Proteomes" id="UP000239772">
    <property type="component" value="Unassembled WGS sequence"/>
</dbReference>
<dbReference type="InterPro" id="IPR036390">
    <property type="entry name" value="WH_DNA-bd_sf"/>
</dbReference>
<proteinExistence type="predicted"/>